<keyword evidence="3" id="KW-1185">Reference proteome</keyword>
<gene>
    <name evidence="2" type="ORF">VZT92_026415</name>
</gene>
<accession>A0AAW1E0R2</accession>
<dbReference type="PANTHER" id="PTHR16131">
    <property type="entry name" value="LIGAND-DEPENDENT NUCLEAR RECEPTOR-INTERACTING FACTOR 1"/>
    <property type="match status" value="1"/>
</dbReference>
<evidence type="ECO:0000313" key="3">
    <source>
        <dbReference type="Proteomes" id="UP001488805"/>
    </source>
</evidence>
<dbReference type="PANTHER" id="PTHR16131:SF2">
    <property type="entry name" value="LIGAND-DEPENDENT NUCLEAR RECEPTOR-INTERACTING FACTOR 1"/>
    <property type="match status" value="1"/>
</dbReference>
<feature type="region of interest" description="Disordered" evidence="1">
    <location>
        <begin position="142"/>
        <end position="180"/>
    </location>
</feature>
<reference evidence="2 3" key="1">
    <citation type="journal article" date="2024" name="Genome Biol. Evol.">
        <title>Chromosome-level genome assembly of the viviparous eelpout Zoarces viviparus.</title>
        <authorList>
            <person name="Fuhrmann N."/>
            <person name="Brasseur M.V."/>
            <person name="Bakowski C.E."/>
            <person name="Podsiadlowski L."/>
            <person name="Prost S."/>
            <person name="Krehenwinkel H."/>
            <person name="Mayer C."/>
        </authorList>
    </citation>
    <scope>NUCLEOTIDE SEQUENCE [LARGE SCALE GENOMIC DNA]</scope>
    <source>
        <strain evidence="2">NO-MEL_2022_Ind0_liver</strain>
    </source>
</reference>
<feature type="compositionally biased region" description="Polar residues" evidence="1">
    <location>
        <begin position="207"/>
        <end position="224"/>
    </location>
</feature>
<dbReference type="GO" id="GO:0042974">
    <property type="term" value="F:nuclear retinoic acid receptor binding"/>
    <property type="evidence" value="ECO:0007669"/>
    <property type="project" value="InterPro"/>
</dbReference>
<feature type="region of interest" description="Disordered" evidence="1">
    <location>
        <begin position="199"/>
        <end position="319"/>
    </location>
</feature>
<protein>
    <submittedName>
        <fullName evidence="2">Uncharacterized protein</fullName>
    </submittedName>
</protein>
<evidence type="ECO:0000256" key="1">
    <source>
        <dbReference type="SAM" id="MobiDB-lite"/>
    </source>
</evidence>
<dbReference type="GO" id="GO:0006355">
    <property type="term" value="P:regulation of DNA-templated transcription"/>
    <property type="evidence" value="ECO:0007669"/>
    <property type="project" value="InterPro"/>
</dbReference>
<evidence type="ECO:0000313" key="2">
    <source>
        <dbReference type="EMBL" id="KAK9515800.1"/>
    </source>
</evidence>
<organism evidence="2 3">
    <name type="scientific">Zoarces viviparus</name>
    <name type="common">Viviparous eelpout</name>
    <name type="synonym">Blennius viviparus</name>
    <dbReference type="NCBI Taxonomy" id="48416"/>
    <lineage>
        <taxon>Eukaryota</taxon>
        <taxon>Metazoa</taxon>
        <taxon>Chordata</taxon>
        <taxon>Craniata</taxon>
        <taxon>Vertebrata</taxon>
        <taxon>Euteleostomi</taxon>
        <taxon>Actinopterygii</taxon>
        <taxon>Neopterygii</taxon>
        <taxon>Teleostei</taxon>
        <taxon>Neoteleostei</taxon>
        <taxon>Acanthomorphata</taxon>
        <taxon>Eupercaria</taxon>
        <taxon>Perciformes</taxon>
        <taxon>Cottioidei</taxon>
        <taxon>Zoarcales</taxon>
        <taxon>Zoarcidae</taxon>
        <taxon>Zoarcinae</taxon>
        <taxon>Zoarces</taxon>
    </lineage>
</organism>
<dbReference type="EMBL" id="JBCEZU010000586">
    <property type="protein sequence ID" value="KAK9515800.1"/>
    <property type="molecule type" value="Genomic_DNA"/>
</dbReference>
<name>A0AAW1E0R2_ZOAVI</name>
<comment type="caution">
    <text evidence="2">The sequence shown here is derived from an EMBL/GenBank/DDBJ whole genome shotgun (WGS) entry which is preliminary data.</text>
</comment>
<dbReference type="InterPro" id="IPR026191">
    <property type="entry name" value="LRIF1"/>
</dbReference>
<sequence>MDDDDCLIINSQQSTSALQLESMEVDPSSNGICFEINKDTHNVESSMTSQTSSPEPESCQRADDVLRRIFGITADVKICLQRIEEASVGSLESECIKSVEEHQETTSRFEDGEPFLQHLYSQQETESCNALTNGNRVEVTQQELSEDASTPGPHSDVGPLECSHFKVNSNPSPKGTCSDVETEPMIGYGEPIEEDFLSADENDFPDSQDTAGRSQTWADLNANTGRLGRKRKRPTCPCCIAGTQDPAARSRAKSDEPEKGAWTTERTIKKGGRAKASSKDVKTSGSISCLTAKNKHSCKASEDPAGDGLSTPSMDSDELDLHEQITRLKELLQEKEAALELMKNGSISNS</sequence>
<proteinExistence type="predicted"/>
<dbReference type="AlphaFoldDB" id="A0AAW1E0R2"/>
<feature type="compositionally biased region" description="Polar residues" evidence="1">
    <location>
        <begin position="166"/>
        <end position="175"/>
    </location>
</feature>
<dbReference type="Proteomes" id="UP001488805">
    <property type="component" value="Unassembled WGS sequence"/>
</dbReference>